<evidence type="ECO:0000256" key="3">
    <source>
        <dbReference type="ARBA" id="ARBA00022618"/>
    </source>
</evidence>
<comment type="similarity">
    <text evidence="2 10">Belongs to the TRAFAC class TrmE-Era-EngA-EngB-Septin-like GTPase superfamily. EngB GTPase family.</text>
</comment>
<evidence type="ECO:0000259" key="12">
    <source>
        <dbReference type="PROSITE" id="PS51706"/>
    </source>
</evidence>
<evidence type="ECO:0000313" key="14">
    <source>
        <dbReference type="Proteomes" id="UP000327424"/>
    </source>
</evidence>
<dbReference type="PROSITE" id="PS51706">
    <property type="entry name" value="G_ENGB"/>
    <property type="match status" value="1"/>
</dbReference>
<dbReference type="Proteomes" id="UP000327424">
    <property type="component" value="Chromosome"/>
</dbReference>
<feature type="region of interest" description="Disordered" evidence="11">
    <location>
        <begin position="208"/>
        <end position="232"/>
    </location>
</feature>
<dbReference type="GO" id="GO:0005829">
    <property type="term" value="C:cytosol"/>
    <property type="evidence" value="ECO:0007669"/>
    <property type="project" value="TreeGrafter"/>
</dbReference>
<evidence type="ECO:0000256" key="5">
    <source>
        <dbReference type="ARBA" id="ARBA00022741"/>
    </source>
</evidence>
<evidence type="ECO:0000256" key="7">
    <source>
        <dbReference type="ARBA" id="ARBA00023134"/>
    </source>
</evidence>
<dbReference type="CDD" id="cd01876">
    <property type="entry name" value="YihA_EngB"/>
    <property type="match status" value="1"/>
</dbReference>
<dbReference type="PANTHER" id="PTHR11649">
    <property type="entry name" value="MSS1/TRME-RELATED GTP-BINDING PROTEIN"/>
    <property type="match status" value="1"/>
</dbReference>
<dbReference type="EMBL" id="CP044399">
    <property type="protein sequence ID" value="QFI39472.1"/>
    <property type="molecule type" value="Genomic_DNA"/>
</dbReference>
<keyword evidence="9 10" id="KW-0131">Cell cycle</keyword>
<dbReference type="InterPro" id="IPR019987">
    <property type="entry name" value="GTP-bd_ribosome_bio_YsxC"/>
</dbReference>
<dbReference type="FunFam" id="3.40.50.300:FF:000098">
    <property type="entry name" value="Probable GTP-binding protein EngB"/>
    <property type="match status" value="1"/>
</dbReference>
<evidence type="ECO:0000256" key="10">
    <source>
        <dbReference type="HAMAP-Rule" id="MF_00321"/>
    </source>
</evidence>
<feature type="compositionally biased region" description="Acidic residues" evidence="11">
    <location>
        <begin position="215"/>
        <end position="232"/>
    </location>
</feature>
<gene>
    <name evidence="10" type="primary">engB</name>
    <name evidence="13" type="ORF">FR932_17305</name>
</gene>
<sequence length="232" mass="26042">MRDIKLDNKKIHFENAAFRISAPDISHLTDDSGIEIAFAGRSNAGKSSALNTLTRQKSLARTSKTPGRTQLINVFEIEDGKRLIDLPGYGFAKVPFEVKKKWQKALGEYLQKRDSLKGIVVLMDIRHPLKELDKQLILWAIDSDIPVMALLTKADKLKQGVRSKTVKEVKEAVKEFGGDVTVAPFSSLKHTGIDVLKNKLCEWYALEPSTGTPSEDAEEYDDSDYEYINEDD</sequence>
<protein>
    <recommendedName>
        <fullName evidence="10">Probable GTP-binding protein EngB</fullName>
    </recommendedName>
</protein>
<evidence type="ECO:0000256" key="4">
    <source>
        <dbReference type="ARBA" id="ARBA00022723"/>
    </source>
</evidence>
<dbReference type="AlphaFoldDB" id="A0A5J6WST7"/>
<comment type="cofactor">
    <cofactor evidence="1">
        <name>Mg(2+)</name>
        <dbReference type="ChEBI" id="CHEBI:18420"/>
    </cofactor>
</comment>
<evidence type="ECO:0000256" key="2">
    <source>
        <dbReference type="ARBA" id="ARBA00009638"/>
    </source>
</evidence>
<keyword evidence="7 10" id="KW-0342">GTP-binding</keyword>
<keyword evidence="5 10" id="KW-0547">Nucleotide-binding</keyword>
<keyword evidence="6" id="KW-0460">Magnesium</keyword>
<dbReference type="Gene3D" id="3.40.50.300">
    <property type="entry name" value="P-loop containing nucleotide triphosphate hydrolases"/>
    <property type="match status" value="1"/>
</dbReference>
<name>A0A5J6WST7_MORMI</name>
<keyword evidence="4" id="KW-0479">Metal-binding</keyword>
<evidence type="ECO:0000256" key="1">
    <source>
        <dbReference type="ARBA" id="ARBA00001946"/>
    </source>
</evidence>
<dbReference type="SUPFAM" id="SSF52540">
    <property type="entry name" value="P-loop containing nucleoside triphosphate hydrolases"/>
    <property type="match status" value="1"/>
</dbReference>
<evidence type="ECO:0000256" key="9">
    <source>
        <dbReference type="ARBA" id="ARBA00023306"/>
    </source>
</evidence>
<evidence type="ECO:0000256" key="6">
    <source>
        <dbReference type="ARBA" id="ARBA00022842"/>
    </source>
</evidence>
<evidence type="ECO:0000256" key="11">
    <source>
        <dbReference type="SAM" id="MobiDB-lite"/>
    </source>
</evidence>
<dbReference type="HAMAP" id="MF_00321">
    <property type="entry name" value="GTPase_EngB"/>
    <property type="match status" value="1"/>
</dbReference>
<dbReference type="InterPro" id="IPR030393">
    <property type="entry name" value="G_ENGB_dom"/>
</dbReference>
<evidence type="ECO:0000313" key="13">
    <source>
        <dbReference type="EMBL" id="QFI39472.1"/>
    </source>
</evidence>
<keyword evidence="14" id="KW-1185">Reference proteome</keyword>
<dbReference type="GO" id="GO:0046872">
    <property type="term" value="F:metal ion binding"/>
    <property type="evidence" value="ECO:0007669"/>
    <property type="project" value="UniProtKB-KW"/>
</dbReference>
<dbReference type="InterPro" id="IPR006073">
    <property type="entry name" value="GTP-bd"/>
</dbReference>
<dbReference type="Pfam" id="PF01926">
    <property type="entry name" value="MMR_HSR1"/>
    <property type="match status" value="1"/>
</dbReference>
<feature type="domain" description="EngB-type G" evidence="12">
    <location>
        <begin position="32"/>
        <end position="206"/>
    </location>
</feature>
<keyword evidence="8 10" id="KW-0717">Septation</keyword>
<dbReference type="KEGG" id="mmaa:FR932_17305"/>
<dbReference type="InterPro" id="IPR027417">
    <property type="entry name" value="P-loop_NTPase"/>
</dbReference>
<dbReference type="GO" id="GO:0005525">
    <property type="term" value="F:GTP binding"/>
    <property type="evidence" value="ECO:0007669"/>
    <property type="project" value="UniProtKB-UniRule"/>
</dbReference>
<evidence type="ECO:0000256" key="8">
    <source>
        <dbReference type="ARBA" id="ARBA00023210"/>
    </source>
</evidence>
<dbReference type="NCBIfam" id="TIGR03598">
    <property type="entry name" value="GTPase_YsxC"/>
    <property type="match status" value="1"/>
</dbReference>
<keyword evidence="3 10" id="KW-0132">Cell division</keyword>
<dbReference type="PANTHER" id="PTHR11649:SF13">
    <property type="entry name" value="ENGB-TYPE G DOMAIN-CONTAINING PROTEIN"/>
    <property type="match status" value="1"/>
</dbReference>
<accession>A0A5J6WST7</accession>
<proteinExistence type="inferred from homology"/>
<reference evidence="13 14" key="1">
    <citation type="submission" date="2019-09" db="EMBL/GenBank/DDBJ databases">
        <title>Hybrid Assembly of the complete Genome of the Deep-Sea Bacterium Moritella marina from long Nanopore and Illumina reads.</title>
        <authorList>
            <person name="Magin S."/>
            <person name="Georgoulis A."/>
            <person name="Papadimitriou K."/>
            <person name="Iliakis G."/>
            <person name="Vorgias C.E."/>
        </authorList>
    </citation>
    <scope>NUCLEOTIDE SEQUENCE [LARGE SCALE GENOMIC DNA]</scope>
    <source>
        <strain evidence="13 14">MP-1</strain>
    </source>
</reference>
<dbReference type="GO" id="GO:0000917">
    <property type="term" value="P:division septum assembly"/>
    <property type="evidence" value="ECO:0007669"/>
    <property type="project" value="UniProtKB-KW"/>
</dbReference>
<dbReference type="OrthoDB" id="9804921at2"/>
<organism evidence="13 14">
    <name type="scientific">Moritella marina ATCC 15381</name>
    <dbReference type="NCBI Taxonomy" id="1202962"/>
    <lineage>
        <taxon>Bacteria</taxon>
        <taxon>Pseudomonadati</taxon>
        <taxon>Pseudomonadota</taxon>
        <taxon>Gammaproteobacteria</taxon>
        <taxon>Alteromonadales</taxon>
        <taxon>Moritellaceae</taxon>
        <taxon>Moritella</taxon>
    </lineage>
</organism>
<comment type="function">
    <text evidence="10">Necessary for normal cell division and for the maintenance of normal septation.</text>
</comment>